<name>A0ABX5WW44_9GAMM</name>
<reference evidence="6 7" key="1">
    <citation type="submission" date="2019-07" db="EMBL/GenBank/DDBJ databases">
        <title>Shewanella sp. YLB-06 whole genomic sequence.</title>
        <authorList>
            <person name="Yu L."/>
        </authorList>
    </citation>
    <scope>NUCLEOTIDE SEQUENCE [LARGE SCALE GENOMIC DNA]</scope>
    <source>
        <strain evidence="6 7">YLB-06</strain>
    </source>
</reference>
<dbReference type="Pfam" id="PF02666">
    <property type="entry name" value="PS_Dcarbxylase"/>
    <property type="match status" value="1"/>
</dbReference>
<evidence type="ECO:0000256" key="2">
    <source>
        <dbReference type="ARBA" id="ARBA00023145"/>
    </source>
</evidence>
<protein>
    <submittedName>
        <fullName evidence="6">Phosphatidylserine decarboxylase</fullName>
    </submittedName>
</protein>
<organism evidence="6 7">
    <name type="scientific">Shewanella psychropiezotolerans</name>
    <dbReference type="NCBI Taxonomy" id="2593655"/>
    <lineage>
        <taxon>Bacteria</taxon>
        <taxon>Pseudomonadati</taxon>
        <taxon>Pseudomonadota</taxon>
        <taxon>Gammaproteobacteria</taxon>
        <taxon>Alteromonadales</taxon>
        <taxon>Shewanellaceae</taxon>
        <taxon>Shewanella</taxon>
    </lineage>
</organism>
<evidence type="ECO:0000313" key="6">
    <source>
        <dbReference type="EMBL" id="QDO83321.1"/>
    </source>
</evidence>
<evidence type="ECO:0000313" key="7">
    <source>
        <dbReference type="Proteomes" id="UP000315947"/>
    </source>
</evidence>
<accession>A0ABX5WW44</accession>
<feature type="chain" id="PRO_5047073430" evidence="5">
    <location>
        <begin position="21"/>
        <end position="516"/>
    </location>
</feature>
<keyword evidence="2" id="KW-0865">Zymogen</keyword>
<keyword evidence="3" id="KW-0456">Lyase</keyword>
<keyword evidence="1" id="KW-0210">Decarboxylase</keyword>
<evidence type="ECO:0000256" key="1">
    <source>
        <dbReference type="ARBA" id="ARBA00022793"/>
    </source>
</evidence>
<dbReference type="Proteomes" id="UP000315947">
    <property type="component" value="Chromosome"/>
</dbReference>
<sequence>MKFSKSLIFISMTLANMAFADDSDLIGTPAEQQVRVDNLNIYTQSTGADRGELLFTQSQVEAITNSACANSLAYLADKYSNNAATIGNFITMNSKMHSLPESYIGVYPLNPDTPEGEDPSALNPWEGGTPAQLFQRTIDVFTNWCQFLPDIEGDKDTGLAYIQEFAWFYYRNDLAKLWVQGEDPEGGLLGEYVGYNFVNSFTTERGTYMDSSDSLGLVDNWTTDDRIEIEDYTVPEGGFSSWNDFFTRSIIIDVDADSGAQTIRDRPVTKPDEDYIISSPTDCIMNPLTQVLSMDDTLITETAYIENPLELNDVIDVKNTPISIKSLLGDATNEMKNHFVGGTGLSCVLMPNTYHSFHTPVSGEVIYKEVVNTGTYGYPDFVNWVPLSGNVGRSGTDFSQFQKFQRGVVIIEVQYDAIDDEGQTVSKTGYVASIPVGLDTIGSVVLSDEFIVGDTVKRGFTRLGNFRYGGSLDILLFSKGMVAPAIQTRLGAQIAIIDAGTTPEVSPAIPASNSGI</sequence>
<dbReference type="InterPro" id="IPR003817">
    <property type="entry name" value="PS_Dcarbxylase"/>
</dbReference>
<proteinExistence type="predicted"/>
<keyword evidence="5" id="KW-0732">Signal</keyword>
<evidence type="ECO:0000256" key="3">
    <source>
        <dbReference type="ARBA" id="ARBA00023239"/>
    </source>
</evidence>
<keyword evidence="7" id="KW-1185">Reference proteome</keyword>
<dbReference type="EMBL" id="CP041614">
    <property type="protein sequence ID" value="QDO83321.1"/>
    <property type="molecule type" value="Genomic_DNA"/>
</dbReference>
<evidence type="ECO:0000256" key="5">
    <source>
        <dbReference type="SAM" id="SignalP"/>
    </source>
</evidence>
<dbReference type="PANTHER" id="PTHR10067">
    <property type="entry name" value="PHOSPHATIDYLSERINE DECARBOXYLASE"/>
    <property type="match status" value="1"/>
</dbReference>
<keyword evidence="4" id="KW-0670">Pyruvate</keyword>
<feature type="signal peptide" evidence="5">
    <location>
        <begin position="1"/>
        <end position="20"/>
    </location>
</feature>
<dbReference type="RefSeq" id="WP_144045700.1">
    <property type="nucleotide sequence ID" value="NZ_CP041614.1"/>
</dbReference>
<evidence type="ECO:0000256" key="4">
    <source>
        <dbReference type="ARBA" id="ARBA00023317"/>
    </source>
</evidence>
<gene>
    <name evidence="6" type="ORF">FM037_08885</name>
</gene>
<dbReference type="PANTHER" id="PTHR10067:SF13">
    <property type="entry name" value="PHOSPHATIDYLSERINE DECARBOXYLASE"/>
    <property type="match status" value="1"/>
</dbReference>